<dbReference type="Pfam" id="PF06881">
    <property type="entry name" value="Elongin_A"/>
    <property type="match status" value="1"/>
</dbReference>
<evidence type="ECO:0000256" key="3">
    <source>
        <dbReference type="PROSITE-ProRule" id="PRU00649"/>
    </source>
</evidence>
<comment type="subcellular location">
    <subcellularLocation>
        <location evidence="1 3">Nucleus</location>
    </subcellularLocation>
</comment>
<dbReference type="InterPro" id="IPR017923">
    <property type="entry name" value="TFIIS_N"/>
</dbReference>
<dbReference type="RefSeq" id="XP_018323300.1">
    <property type="nucleotide sequence ID" value="XM_018467798.2"/>
</dbReference>
<dbReference type="CDD" id="cd00183">
    <property type="entry name" value="TFIIS_I"/>
    <property type="match status" value="1"/>
</dbReference>
<dbReference type="InterPro" id="IPR010684">
    <property type="entry name" value="RNA_pol_II_trans_fac_SIII_A"/>
</dbReference>
<keyword evidence="7" id="KW-0648">Protein biosynthesis</keyword>
<protein>
    <submittedName>
        <fullName evidence="7">Transcription elongation factor B polypeptide 3</fullName>
    </submittedName>
</protein>
<dbReference type="STRING" id="224129.A0A1W4WTE3"/>
<dbReference type="FunCoup" id="A0A1W4WTE3">
    <property type="interactions" value="1979"/>
</dbReference>
<reference evidence="7" key="1">
    <citation type="submission" date="2025-08" db="UniProtKB">
        <authorList>
            <consortium name="RefSeq"/>
        </authorList>
    </citation>
    <scope>IDENTIFICATION</scope>
    <source>
        <tissue evidence="7">Entire body</tissue>
    </source>
</reference>
<dbReference type="Gene3D" id="6.10.250.3180">
    <property type="match status" value="1"/>
</dbReference>
<evidence type="ECO:0000256" key="1">
    <source>
        <dbReference type="ARBA" id="ARBA00004123"/>
    </source>
</evidence>
<dbReference type="PANTHER" id="PTHR15141">
    <property type="entry name" value="TRANSCRIPTION ELONGATION FACTOR B POLYPEPTIDE 3"/>
    <property type="match status" value="1"/>
</dbReference>
<accession>A0A1W4WTE3</accession>
<evidence type="ECO:0000313" key="7">
    <source>
        <dbReference type="RefSeq" id="XP_018323300.1"/>
    </source>
</evidence>
<evidence type="ECO:0000313" key="6">
    <source>
        <dbReference type="Proteomes" id="UP000192223"/>
    </source>
</evidence>
<evidence type="ECO:0000256" key="2">
    <source>
        <dbReference type="ARBA" id="ARBA00023242"/>
    </source>
</evidence>
<dbReference type="KEGG" id="apln:108735705"/>
<keyword evidence="6" id="KW-1185">Reference proteome</keyword>
<dbReference type="InterPro" id="IPR003617">
    <property type="entry name" value="TFIIS/CRSP70_N_sub"/>
</dbReference>
<evidence type="ECO:0000259" key="5">
    <source>
        <dbReference type="PROSITE" id="PS51319"/>
    </source>
</evidence>
<dbReference type="PANTHER" id="PTHR15141:SF76">
    <property type="entry name" value="TRANSCRIPTION ELONGATION FACTOR B POLYPEPTIDE 3"/>
    <property type="match status" value="1"/>
</dbReference>
<dbReference type="Gene3D" id="1.20.930.10">
    <property type="entry name" value="Conserved domain common to transcription factors TFIIS, elongin A, CRSP70"/>
    <property type="match status" value="1"/>
</dbReference>
<feature type="domain" description="TFIIS N-terminal" evidence="5">
    <location>
        <begin position="9"/>
        <end position="84"/>
    </location>
</feature>
<feature type="compositionally biased region" description="Polar residues" evidence="4">
    <location>
        <begin position="300"/>
        <end position="319"/>
    </location>
</feature>
<feature type="compositionally biased region" description="Basic and acidic residues" evidence="4">
    <location>
        <begin position="232"/>
        <end position="246"/>
    </location>
</feature>
<dbReference type="GO" id="GO:0003746">
    <property type="term" value="F:translation elongation factor activity"/>
    <property type="evidence" value="ECO:0007669"/>
    <property type="project" value="UniProtKB-KW"/>
</dbReference>
<dbReference type="InParanoid" id="A0A1W4WTE3"/>
<dbReference type="SMART" id="SM00509">
    <property type="entry name" value="TFS2N"/>
    <property type="match status" value="1"/>
</dbReference>
<keyword evidence="7" id="KW-0251">Elongation factor</keyword>
<dbReference type="AlphaFoldDB" id="A0A1W4WTE3"/>
<evidence type="ECO:0000256" key="4">
    <source>
        <dbReference type="SAM" id="MobiDB-lite"/>
    </source>
</evidence>
<dbReference type="GO" id="GO:0070449">
    <property type="term" value="C:elongin complex"/>
    <property type="evidence" value="ECO:0007669"/>
    <property type="project" value="InterPro"/>
</dbReference>
<feature type="region of interest" description="Disordered" evidence="4">
    <location>
        <begin position="86"/>
        <end position="327"/>
    </location>
</feature>
<dbReference type="GO" id="GO:0006368">
    <property type="term" value="P:transcription elongation by RNA polymerase II"/>
    <property type="evidence" value="ECO:0007669"/>
    <property type="project" value="InterPro"/>
</dbReference>
<dbReference type="InterPro" id="IPR035441">
    <property type="entry name" value="TFIIS/LEDGF_dom_sf"/>
</dbReference>
<sequence length="614" mass="69490">MEEKDEMYDLICHYQKNLVRCAEKNNEEKMLYYINKLKRLPMTVSYLQQTGVGKTVNSVRKMGGEVATLAKSLISYWKEVVENESKIQNDEEEGYESDARESPRQKEEKYTKIKNNQYSKVSNFHHKHSHRENHKTSRYSMNTQEESTLRKNQTDLSENKNGEINVKKDREENRKNSIKRKHKEHEESSSSSSSSNSKNHRKSDNSKSSSSFKSTSKHSNHSTANRKNQKSLVKEKKSHSDGKSSSKENSSNSKKRKTGKSSTKVSDEGIDCGSGTSFAEALGMLESSSSSKVRRKEKNSTPLNSENCNSHGLTSSPKETPTDTEECLSPCLERTPPLISSAKLEPLDINLSSLLPEITPHYRPLGNTTDIQSLKMKKIADYEALSAGITSKTQRTKVYSGNKSSWGVSSLFDMCIRVLQENIDALEYTGGVPYSILKPVLDRCTPDQLFMMEHYNPYLIEDTDELWKFHCQKEFRAKKREEMETWRDMYMRCLDEREAKLKALTSNIKQSQEKSQPVRQTMLAYVDSVAKPPRNVARKQVKNGIDNKPVITPSLRLSALATSGDAGKVCVPNPGKLAVTSVNSGSSNHASALKPKKAPLMQKALALIKNRYRR</sequence>
<organism evidence="6 7">
    <name type="scientific">Agrilus planipennis</name>
    <name type="common">Emerald ash borer</name>
    <name type="synonym">Agrilus marcopoli</name>
    <dbReference type="NCBI Taxonomy" id="224129"/>
    <lineage>
        <taxon>Eukaryota</taxon>
        <taxon>Metazoa</taxon>
        <taxon>Ecdysozoa</taxon>
        <taxon>Arthropoda</taxon>
        <taxon>Hexapoda</taxon>
        <taxon>Insecta</taxon>
        <taxon>Pterygota</taxon>
        <taxon>Neoptera</taxon>
        <taxon>Endopterygota</taxon>
        <taxon>Coleoptera</taxon>
        <taxon>Polyphaga</taxon>
        <taxon>Elateriformia</taxon>
        <taxon>Buprestoidea</taxon>
        <taxon>Buprestidae</taxon>
        <taxon>Agrilinae</taxon>
        <taxon>Agrilus</taxon>
    </lineage>
</organism>
<dbReference type="Pfam" id="PF08711">
    <property type="entry name" value="Med26"/>
    <property type="match status" value="1"/>
</dbReference>
<feature type="compositionally biased region" description="Basic residues" evidence="4">
    <location>
        <begin position="123"/>
        <end position="137"/>
    </location>
</feature>
<dbReference type="SUPFAM" id="SSF47676">
    <property type="entry name" value="Conserved domain common to transcription factors TFIIS, elongin A, CRSP70"/>
    <property type="match status" value="1"/>
</dbReference>
<dbReference type="OrthoDB" id="21513at2759"/>
<feature type="compositionally biased region" description="Polar residues" evidence="4">
    <location>
        <begin position="113"/>
        <end position="122"/>
    </location>
</feature>
<proteinExistence type="predicted"/>
<name>A0A1W4WTE3_AGRPL</name>
<dbReference type="Proteomes" id="UP000192223">
    <property type="component" value="Unplaced"/>
</dbReference>
<dbReference type="InterPro" id="IPR051870">
    <property type="entry name" value="Elongin-A_domain"/>
</dbReference>
<dbReference type="PROSITE" id="PS51319">
    <property type="entry name" value="TFIIS_N"/>
    <property type="match status" value="1"/>
</dbReference>
<keyword evidence="2 3" id="KW-0539">Nucleus</keyword>
<dbReference type="GeneID" id="108735705"/>
<feature type="compositionally biased region" description="Basic and acidic residues" evidence="4">
    <location>
        <begin position="97"/>
        <end position="111"/>
    </location>
</feature>
<gene>
    <name evidence="7" type="primary">LOC108735705</name>
</gene>
<feature type="compositionally biased region" description="Basic and acidic residues" evidence="4">
    <location>
        <begin position="147"/>
        <end position="175"/>
    </location>
</feature>